<dbReference type="GO" id="GO:0016627">
    <property type="term" value="F:oxidoreductase activity, acting on the CH-CH group of donors"/>
    <property type="evidence" value="ECO:0007669"/>
    <property type="project" value="TreeGrafter"/>
</dbReference>
<dbReference type="InterPro" id="IPR011576">
    <property type="entry name" value="Pyridox_Oxase_N"/>
</dbReference>
<dbReference type="AlphaFoldDB" id="A0A4V2S6M7"/>
<evidence type="ECO:0000313" key="4">
    <source>
        <dbReference type="Proteomes" id="UP000295680"/>
    </source>
</evidence>
<dbReference type="EMBL" id="SLWS01000006">
    <property type="protein sequence ID" value="TCO56610.1"/>
    <property type="molecule type" value="Genomic_DNA"/>
</dbReference>
<organism evidence="3 4">
    <name type="scientific">Actinocrispum wychmicini</name>
    <dbReference type="NCBI Taxonomy" id="1213861"/>
    <lineage>
        <taxon>Bacteria</taxon>
        <taxon>Bacillati</taxon>
        <taxon>Actinomycetota</taxon>
        <taxon>Actinomycetes</taxon>
        <taxon>Pseudonocardiales</taxon>
        <taxon>Pseudonocardiaceae</taxon>
        <taxon>Actinocrispum</taxon>
    </lineage>
</organism>
<dbReference type="InterPro" id="IPR019965">
    <property type="entry name" value="PPOX_F420-dep_Rv2061_put"/>
</dbReference>
<feature type="domain" description="Pyridoxamine 5'-phosphate oxidase N-terminal" evidence="2">
    <location>
        <begin position="8"/>
        <end position="99"/>
    </location>
</feature>
<dbReference type="SUPFAM" id="SSF50475">
    <property type="entry name" value="FMN-binding split barrel"/>
    <property type="match status" value="1"/>
</dbReference>
<dbReference type="GO" id="GO:0005829">
    <property type="term" value="C:cytosol"/>
    <property type="evidence" value="ECO:0007669"/>
    <property type="project" value="TreeGrafter"/>
</dbReference>
<evidence type="ECO:0000259" key="2">
    <source>
        <dbReference type="Pfam" id="PF01243"/>
    </source>
</evidence>
<sequence length="128" mass="14022">MDTELARLADGKYVLVTTFRRDGTPVGTPVWVCRDGESLVFSSGRSTGKVKRLRRDNSVELAACDIRGMSTGAVVKAKAELLDATDAGRIHRLLARKYGFIARLTFWGSRLRRGREGTVCFAVTSTLG</sequence>
<dbReference type="Gene3D" id="2.30.110.10">
    <property type="entry name" value="Electron Transport, Fmn-binding Protein, Chain A"/>
    <property type="match status" value="1"/>
</dbReference>
<dbReference type="NCBIfam" id="TIGR03666">
    <property type="entry name" value="Rv2061_F420"/>
    <property type="match status" value="1"/>
</dbReference>
<keyword evidence="4" id="KW-1185">Reference proteome</keyword>
<reference evidence="3 4" key="1">
    <citation type="submission" date="2019-03" db="EMBL/GenBank/DDBJ databases">
        <title>Genomic Encyclopedia of Type Strains, Phase IV (KMG-IV): sequencing the most valuable type-strain genomes for metagenomic binning, comparative biology and taxonomic classification.</title>
        <authorList>
            <person name="Goeker M."/>
        </authorList>
    </citation>
    <scope>NUCLEOTIDE SEQUENCE [LARGE SCALE GENOMIC DNA]</scope>
    <source>
        <strain evidence="3 4">DSM 45934</strain>
    </source>
</reference>
<evidence type="ECO:0000313" key="3">
    <source>
        <dbReference type="EMBL" id="TCO56610.1"/>
    </source>
</evidence>
<dbReference type="GO" id="GO:0070967">
    <property type="term" value="F:coenzyme F420 binding"/>
    <property type="evidence" value="ECO:0007669"/>
    <property type="project" value="TreeGrafter"/>
</dbReference>
<proteinExistence type="predicted"/>
<dbReference type="RefSeq" id="WP_165960620.1">
    <property type="nucleotide sequence ID" value="NZ_SLWS01000006.1"/>
</dbReference>
<dbReference type="Proteomes" id="UP000295680">
    <property type="component" value="Unassembled WGS sequence"/>
</dbReference>
<dbReference type="InterPro" id="IPR012349">
    <property type="entry name" value="Split_barrel_FMN-bd"/>
</dbReference>
<dbReference type="InterPro" id="IPR052019">
    <property type="entry name" value="F420H2_bilvrd_red/Heme_oxyg"/>
</dbReference>
<protein>
    <recommendedName>
        <fullName evidence="2">Pyridoxamine 5'-phosphate oxidase N-terminal domain-containing protein</fullName>
    </recommendedName>
</protein>
<name>A0A4V2S6M7_9PSEU</name>
<dbReference type="Pfam" id="PF01243">
    <property type="entry name" value="PNPOx_N"/>
    <property type="match status" value="1"/>
</dbReference>
<dbReference type="PANTHER" id="PTHR35176">
    <property type="entry name" value="HEME OXYGENASE HI_0854-RELATED"/>
    <property type="match status" value="1"/>
</dbReference>
<accession>A0A4V2S6M7</accession>
<comment type="caution">
    <text evidence="3">The sequence shown here is derived from an EMBL/GenBank/DDBJ whole genome shotgun (WGS) entry which is preliminary data.</text>
</comment>
<dbReference type="PANTHER" id="PTHR35176:SF11">
    <property type="entry name" value="PYRIDOXAMINE 5'-PHOSPHATE OXIDASE FAMILY PROTEIN"/>
    <property type="match status" value="1"/>
</dbReference>
<keyword evidence="1" id="KW-0560">Oxidoreductase</keyword>
<evidence type="ECO:0000256" key="1">
    <source>
        <dbReference type="ARBA" id="ARBA00023002"/>
    </source>
</evidence>
<gene>
    <name evidence="3" type="ORF">EV192_10683</name>
</gene>